<protein>
    <submittedName>
        <fullName evidence="5">U1 snRNP protein, putative</fullName>
    </submittedName>
</protein>
<proteinExistence type="predicted"/>
<dbReference type="GO" id="GO:0003723">
    <property type="term" value="F:RNA binding"/>
    <property type="evidence" value="ECO:0007669"/>
    <property type="project" value="UniProtKB-UniRule"/>
</dbReference>
<dbReference type="PANTHER" id="PTHR10501">
    <property type="entry name" value="U1 SMALL NUCLEAR RIBONUCLEOPROTEIN A/U2 SMALL NUCLEAR RIBONUCLEOPROTEIN B"/>
    <property type="match status" value="1"/>
</dbReference>
<accession>A0A3B0N069</accession>
<dbReference type="InterPro" id="IPR035979">
    <property type="entry name" value="RBD_domain_sf"/>
</dbReference>
<evidence type="ECO:0000256" key="1">
    <source>
        <dbReference type="ARBA" id="ARBA00022884"/>
    </source>
</evidence>
<dbReference type="InterPro" id="IPR012677">
    <property type="entry name" value="Nucleotide-bd_a/b_plait_sf"/>
</dbReference>
<evidence type="ECO:0000313" key="4">
    <source>
        <dbReference type="EMBL" id="SVP92405.1"/>
    </source>
</evidence>
<dbReference type="AlphaFoldDB" id="A0A3B0N069"/>
<keyword evidence="1 2" id="KW-0694">RNA-binding</keyword>
<sequence length="348" mass="39494">MISSNGLIPPGIFPNQSSIPNGLNPNSNQVDKKELYTMVIEADPSIPPNQTLYIKNINDRIKIDVLKRDLMELFGKYGKILQIVAMKSFWRRGQAWIVFDNVESSTQAMNELQGFKIYGHTLQINYALEKSDIVSIPEGTYVQRPKGPKKPKKILQRELMLKQLYNSNPSNPLLTQNPVNPAHNLMGNPESFGFSDAPVNNLNMGTMELQGQVVNNLNLPYQPHNLTHPFPTHHSPGFSDDPSLMKRNRTLFVENLPDNISHSDVNNLFHNMPGFVETKLIASKHVAFIDFDNEFNSNYSLQGNFNIILTLFSTSRQITQRAANQDNIRKVIQPLEYNNLLTCKIYSV</sequence>
<dbReference type="PROSITE" id="PS50102">
    <property type="entry name" value="RRM"/>
    <property type="match status" value="2"/>
</dbReference>
<gene>
    <name evidence="5" type="ORF">TAT_000219800</name>
    <name evidence="4" type="ORF">TAV_000219800</name>
</gene>
<evidence type="ECO:0000313" key="5">
    <source>
        <dbReference type="EMBL" id="SVP93210.1"/>
    </source>
</evidence>
<name>A0A3B0N069_THEAN</name>
<dbReference type="Gene3D" id="3.30.70.330">
    <property type="match status" value="2"/>
</dbReference>
<dbReference type="Pfam" id="PF00076">
    <property type="entry name" value="RRM_1"/>
    <property type="match status" value="2"/>
</dbReference>
<evidence type="ECO:0000259" key="3">
    <source>
        <dbReference type="PROSITE" id="PS50102"/>
    </source>
</evidence>
<dbReference type="EMBL" id="UIVT01000003">
    <property type="protein sequence ID" value="SVP93210.1"/>
    <property type="molecule type" value="Genomic_DNA"/>
</dbReference>
<evidence type="ECO:0000256" key="2">
    <source>
        <dbReference type="PROSITE-ProRule" id="PRU00176"/>
    </source>
</evidence>
<feature type="domain" description="RRM" evidence="3">
    <location>
        <begin position="249"/>
        <end position="325"/>
    </location>
</feature>
<dbReference type="CDD" id="cd12246">
    <property type="entry name" value="RRM1_U1A_like"/>
    <property type="match status" value="1"/>
</dbReference>
<dbReference type="FunFam" id="3.30.70.330:FF:000039">
    <property type="entry name" value="U1 small nuclear ribonucleoprotein A"/>
    <property type="match status" value="1"/>
</dbReference>
<dbReference type="VEuPathDB" id="PiroplasmaDB:TA02600"/>
<organism evidence="5">
    <name type="scientific">Theileria annulata</name>
    <dbReference type="NCBI Taxonomy" id="5874"/>
    <lineage>
        <taxon>Eukaryota</taxon>
        <taxon>Sar</taxon>
        <taxon>Alveolata</taxon>
        <taxon>Apicomplexa</taxon>
        <taxon>Aconoidasida</taxon>
        <taxon>Piroplasmida</taxon>
        <taxon>Theileriidae</taxon>
        <taxon>Theileria</taxon>
    </lineage>
</organism>
<feature type="domain" description="RRM" evidence="3">
    <location>
        <begin position="50"/>
        <end position="129"/>
    </location>
</feature>
<dbReference type="InterPro" id="IPR000504">
    <property type="entry name" value="RRM_dom"/>
</dbReference>
<dbReference type="SMART" id="SM00360">
    <property type="entry name" value="RRM"/>
    <property type="match status" value="2"/>
</dbReference>
<reference evidence="5" key="1">
    <citation type="submission" date="2018-07" db="EMBL/GenBank/DDBJ databases">
        <authorList>
            <person name="Quirk P.G."/>
            <person name="Krulwich T.A."/>
        </authorList>
    </citation>
    <scope>NUCLEOTIDE SEQUENCE</scope>
    <source>
        <strain evidence="5">Anand</strain>
    </source>
</reference>
<dbReference type="SUPFAM" id="SSF54928">
    <property type="entry name" value="RNA-binding domain, RBD"/>
    <property type="match status" value="1"/>
</dbReference>
<dbReference type="EMBL" id="UIVS01000003">
    <property type="protein sequence ID" value="SVP92405.1"/>
    <property type="molecule type" value="Genomic_DNA"/>
</dbReference>